<dbReference type="OMA" id="CYYADMH"/>
<dbReference type="GeneID" id="36537170"/>
<evidence type="ECO:0000313" key="1">
    <source>
        <dbReference type="EMBL" id="PKX93973.1"/>
    </source>
</evidence>
<name>A0A2I1C8M8_ASPN1</name>
<evidence type="ECO:0000313" key="2">
    <source>
        <dbReference type="Proteomes" id="UP000234474"/>
    </source>
</evidence>
<gene>
    <name evidence="1" type="ORF">P174DRAFT_460098</name>
</gene>
<evidence type="ECO:0008006" key="3">
    <source>
        <dbReference type="Google" id="ProtNLM"/>
    </source>
</evidence>
<accession>A0A2I1C8M8</accession>
<dbReference type="VEuPathDB" id="FungiDB:P174DRAFT_460098"/>
<reference evidence="2" key="1">
    <citation type="journal article" date="2018" name="Proc. Natl. Acad. Sci. U.S.A.">
        <title>Linking secondary metabolites to gene clusters through genome sequencing of six diverse Aspergillus species.</title>
        <authorList>
            <person name="Kaerboelling I."/>
            <person name="Vesth T.C."/>
            <person name="Frisvad J.C."/>
            <person name="Nybo J.L."/>
            <person name="Theobald S."/>
            <person name="Kuo A."/>
            <person name="Bowyer P."/>
            <person name="Matsuda Y."/>
            <person name="Mondo S."/>
            <person name="Lyhne E.K."/>
            <person name="Kogle M.E."/>
            <person name="Clum A."/>
            <person name="Lipzen A."/>
            <person name="Salamov A."/>
            <person name="Ngan C.Y."/>
            <person name="Daum C."/>
            <person name="Chiniquy J."/>
            <person name="Barry K."/>
            <person name="LaButti K."/>
            <person name="Haridas S."/>
            <person name="Simmons B.A."/>
            <person name="Magnuson J.K."/>
            <person name="Mortensen U.H."/>
            <person name="Larsen T.O."/>
            <person name="Grigoriev I.V."/>
            <person name="Baker S.E."/>
            <person name="Andersen M.R."/>
        </authorList>
    </citation>
    <scope>NUCLEOTIDE SEQUENCE [LARGE SCALE GENOMIC DNA]</scope>
    <source>
        <strain evidence="2">IBT 16806</strain>
    </source>
</reference>
<dbReference type="STRING" id="1392255.A0A2I1C8M8"/>
<dbReference type="OrthoDB" id="3250044at2759"/>
<proteinExistence type="predicted"/>
<organism evidence="1 2">
    <name type="scientific">Aspergillus novofumigatus (strain IBT 16806)</name>
    <dbReference type="NCBI Taxonomy" id="1392255"/>
    <lineage>
        <taxon>Eukaryota</taxon>
        <taxon>Fungi</taxon>
        <taxon>Dikarya</taxon>
        <taxon>Ascomycota</taxon>
        <taxon>Pezizomycotina</taxon>
        <taxon>Eurotiomycetes</taxon>
        <taxon>Eurotiomycetidae</taxon>
        <taxon>Eurotiales</taxon>
        <taxon>Aspergillaceae</taxon>
        <taxon>Aspergillus</taxon>
        <taxon>Aspergillus subgen. Fumigati</taxon>
    </lineage>
</organism>
<dbReference type="EMBL" id="MSZS01000004">
    <property type="protein sequence ID" value="PKX93973.1"/>
    <property type="molecule type" value="Genomic_DNA"/>
</dbReference>
<keyword evidence="2" id="KW-1185">Reference proteome</keyword>
<dbReference type="RefSeq" id="XP_024682568.1">
    <property type="nucleotide sequence ID" value="XM_024829844.1"/>
</dbReference>
<dbReference type="AlphaFoldDB" id="A0A2I1C8M8"/>
<protein>
    <recommendedName>
        <fullName evidence="3">Aminoglycoside phosphotransferase domain-containing protein</fullName>
    </recommendedName>
</protein>
<dbReference type="SUPFAM" id="SSF56112">
    <property type="entry name" value="Protein kinase-like (PK-like)"/>
    <property type="match status" value="1"/>
</dbReference>
<comment type="caution">
    <text evidence="1">The sequence shown here is derived from an EMBL/GenBank/DDBJ whole genome shotgun (WGS) entry which is preliminary data.</text>
</comment>
<dbReference type="InterPro" id="IPR011009">
    <property type="entry name" value="Kinase-like_dom_sf"/>
</dbReference>
<sequence length="231" mass="25969">MSTTLSEIYNPAILGLPPKDVVEAHAQVFFRQKSRERNNSTIRIPEVYHAFEVGGAKRRGYTYIVMEYIDIDLERSASDEQRARALSESISIPPPPGVFGSFTGGTYRHHFFRDSEPPVPFSSAAGLEDYLNRLDFSTEPLLCYYADMHPSNFPIDKHGQLWVIDFDQAGVLPSSFMNYAIAAHPKKRLPVSTRKTIPLPKTSNLGSLGRATYVVKTIHNDFRMPELASFG</sequence>
<dbReference type="Proteomes" id="UP000234474">
    <property type="component" value="Unassembled WGS sequence"/>
</dbReference>